<evidence type="ECO:0000313" key="2">
    <source>
        <dbReference type="Proteomes" id="UP001196413"/>
    </source>
</evidence>
<dbReference type="AlphaFoldDB" id="A0AAD5N948"/>
<organism evidence="1 2">
    <name type="scientific">Parelaphostrongylus tenuis</name>
    <name type="common">Meningeal worm</name>
    <dbReference type="NCBI Taxonomy" id="148309"/>
    <lineage>
        <taxon>Eukaryota</taxon>
        <taxon>Metazoa</taxon>
        <taxon>Ecdysozoa</taxon>
        <taxon>Nematoda</taxon>
        <taxon>Chromadorea</taxon>
        <taxon>Rhabditida</taxon>
        <taxon>Rhabditina</taxon>
        <taxon>Rhabditomorpha</taxon>
        <taxon>Strongyloidea</taxon>
        <taxon>Metastrongylidae</taxon>
        <taxon>Parelaphostrongylus</taxon>
    </lineage>
</organism>
<sequence length="57" mass="6777">MNHYHLELKGITKSMKIFNKLHQNHLNQDSYSKKEEGFCLDEPLWILALWFGDLTVT</sequence>
<accession>A0AAD5N948</accession>
<reference evidence="1" key="1">
    <citation type="submission" date="2021-06" db="EMBL/GenBank/DDBJ databases">
        <title>Parelaphostrongylus tenuis whole genome reference sequence.</title>
        <authorList>
            <person name="Garwood T.J."/>
            <person name="Larsen P.A."/>
            <person name="Fountain-Jones N.M."/>
            <person name="Garbe J.R."/>
            <person name="Macchietto M.G."/>
            <person name="Kania S.A."/>
            <person name="Gerhold R.W."/>
            <person name="Richards J.E."/>
            <person name="Wolf T.M."/>
        </authorList>
    </citation>
    <scope>NUCLEOTIDE SEQUENCE</scope>
    <source>
        <strain evidence="1">MNPRO001-30</strain>
        <tissue evidence="1">Meninges</tissue>
    </source>
</reference>
<keyword evidence="2" id="KW-1185">Reference proteome</keyword>
<comment type="caution">
    <text evidence="1">The sequence shown here is derived from an EMBL/GenBank/DDBJ whole genome shotgun (WGS) entry which is preliminary data.</text>
</comment>
<name>A0AAD5N948_PARTN</name>
<gene>
    <name evidence="1" type="ORF">KIN20_025299</name>
</gene>
<proteinExistence type="predicted"/>
<dbReference type="Proteomes" id="UP001196413">
    <property type="component" value="Unassembled WGS sequence"/>
</dbReference>
<dbReference type="EMBL" id="JAHQIW010005170">
    <property type="protein sequence ID" value="KAJ1365077.1"/>
    <property type="molecule type" value="Genomic_DNA"/>
</dbReference>
<protein>
    <submittedName>
        <fullName evidence="1">Uncharacterized protein</fullName>
    </submittedName>
</protein>
<evidence type="ECO:0000313" key="1">
    <source>
        <dbReference type="EMBL" id="KAJ1365077.1"/>
    </source>
</evidence>